<keyword evidence="5 8" id="KW-0378">Hydrolase</keyword>
<comment type="function">
    <text evidence="8">CRISPR (clustered regularly interspaced short palindromic repeat), is an adaptive immune system that provides protection against mobile genetic elements (viruses, transposable elements and conjugative plasmids). CRISPR clusters contain sequences complementary to antecedent mobile elements and target invading nucleic acids. CRISPR clusters are transcribed and processed into CRISPR RNA (crRNA). Functions as a ssRNA-specific endoribonuclease. Involved in the integration of spacer DNA into the CRISPR cassette.</text>
</comment>
<comment type="caution">
    <text evidence="9">The sequence shown here is derived from an EMBL/GenBank/DDBJ whole genome shotgun (WGS) entry which is preliminary data.</text>
</comment>
<keyword evidence="2 8" id="KW-0540">Nuclease</keyword>
<accession>A0A7C1T136</accession>
<evidence type="ECO:0000256" key="3">
    <source>
        <dbReference type="ARBA" id="ARBA00022723"/>
    </source>
</evidence>
<dbReference type="Gene3D" id="3.30.70.240">
    <property type="match status" value="1"/>
</dbReference>
<dbReference type="InterPro" id="IPR019199">
    <property type="entry name" value="Virulence_VapD/CRISPR_Cas2"/>
</dbReference>
<evidence type="ECO:0000256" key="6">
    <source>
        <dbReference type="ARBA" id="ARBA00022842"/>
    </source>
</evidence>
<gene>
    <name evidence="8 9" type="primary">cas2</name>
    <name evidence="9" type="ORF">ENP77_00545</name>
</gene>
<evidence type="ECO:0000256" key="2">
    <source>
        <dbReference type="ARBA" id="ARBA00022722"/>
    </source>
</evidence>
<dbReference type="HAMAP" id="MF_01471">
    <property type="entry name" value="Cas2"/>
    <property type="match status" value="1"/>
</dbReference>
<dbReference type="InterPro" id="IPR021127">
    <property type="entry name" value="CRISPR_associated_Cas2"/>
</dbReference>
<dbReference type="SUPFAM" id="SSF143430">
    <property type="entry name" value="TTP0101/SSO1404-like"/>
    <property type="match status" value="1"/>
</dbReference>
<keyword evidence="4 8" id="KW-0255">Endonuclease</keyword>
<reference evidence="9" key="1">
    <citation type="journal article" date="2020" name="mSystems">
        <title>Genome- and Community-Level Interaction Insights into Carbon Utilization and Element Cycling Functions of Hydrothermarchaeota in Hydrothermal Sediment.</title>
        <authorList>
            <person name="Zhou Z."/>
            <person name="Liu Y."/>
            <person name="Xu W."/>
            <person name="Pan J."/>
            <person name="Luo Z.H."/>
            <person name="Li M."/>
        </authorList>
    </citation>
    <scope>NUCLEOTIDE SEQUENCE [LARGE SCALE GENOMIC DNA]</scope>
    <source>
        <strain evidence="9">SpSt-25</strain>
    </source>
</reference>
<dbReference type="NCBIfam" id="TIGR01573">
    <property type="entry name" value="cas2"/>
    <property type="match status" value="1"/>
</dbReference>
<evidence type="ECO:0000256" key="7">
    <source>
        <dbReference type="ARBA" id="ARBA00023118"/>
    </source>
</evidence>
<evidence type="ECO:0000256" key="8">
    <source>
        <dbReference type="HAMAP-Rule" id="MF_01471"/>
    </source>
</evidence>
<dbReference type="EC" id="3.1.-.-" evidence="8"/>
<dbReference type="CDD" id="cd09725">
    <property type="entry name" value="Cas2_I_II_III"/>
    <property type="match status" value="1"/>
</dbReference>
<evidence type="ECO:0000313" key="9">
    <source>
        <dbReference type="EMBL" id="HEB48278.1"/>
    </source>
</evidence>
<sequence>MHVVIAYDIGRDDVREKVRRVLWRYGLCPISKSVYAGRLTWARLTILCEELSRLVGEGDSIVAVPVQDSDFRRALAVTKDKVWYRAEAADVIVTGADT</sequence>
<dbReference type="EMBL" id="DSKP01000021">
    <property type="protein sequence ID" value="HEB48278.1"/>
    <property type="molecule type" value="Genomic_DNA"/>
</dbReference>
<feature type="binding site" evidence="8">
    <location>
        <position position="8"/>
    </location>
    <ligand>
        <name>Mg(2+)</name>
        <dbReference type="ChEBI" id="CHEBI:18420"/>
        <note>catalytic</note>
    </ligand>
</feature>
<organism evidence="9">
    <name type="scientific">Thermofilum pendens</name>
    <dbReference type="NCBI Taxonomy" id="2269"/>
    <lineage>
        <taxon>Archaea</taxon>
        <taxon>Thermoproteota</taxon>
        <taxon>Thermoprotei</taxon>
        <taxon>Thermofilales</taxon>
        <taxon>Thermofilaceae</taxon>
        <taxon>Thermofilum</taxon>
    </lineage>
</organism>
<comment type="similarity">
    <text evidence="8">Belongs to the CRISPR-associated endoribonuclease Cas2 protein family.</text>
</comment>
<evidence type="ECO:0000256" key="4">
    <source>
        <dbReference type="ARBA" id="ARBA00022759"/>
    </source>
</evidence>
<dbReference type="AlphaFoldDB" id="A0A7C1T136"/>
<keyword evidence="7 8" id="KW-0051">Antiviral defense</keyword>
<name>A0A7C1T136_THEPE</name>
<keyword evidence="6 8" id="KW-0460">Magnesium</keyword>
<comment type="cofactor">
    <cofactor evidence="1 8">
        <name>Mg(2+)</name>
        <dbReference type="ChEBI" id="CHEBI:18420"/>
    </cofactor>
</comment>
<proteinExistence type="inferred from homology"/>
<dbReference type="GO" id="GO:0051607">
    <property type="term" value="P:defense response to virus"/>
    <property type="evidence" value="ECO:0007669"/>
    <property type="project" value="UniProtKB-UniRule"/>
</dbReference>
<dbReference type="GO" id="GO:0046872">
    <property type="term" value="F:metal ion binding"/>
    <property type="evidence" value="ECO:0007669"/>
    <property type="project" value="UniProtKB-UniRule"/>
</dbReference>
<protein>
    <recommendedName>
        <fullName evidence="8">CRISPR-associated endoribonuclease Cas2</fullName>
        <ecNumber evidence="8">3.1.-.-</ecNumber>
    </recommendedName>
</protein>
<dbReference type="GO" id="GO:0043571">
    <property type="term" value="P:maintenance of CRISPR repeat elements"/>
    <property type="evidence" value="ECO:0007669"/>
    <property type="project" value="UniProtKB-UniRule"/>
</dbReference>
<comment type="subunit">
    <text evidence="8">Homodimer, forms a heterotetramer with a Cas1 homodimer.</text>
</comment>
<dbReference type="GO" id="GO:0004521">
    <property type="term" value="F:RNA endonuclease activity"/>
    <property type="evidence" value="ECO:0007669"/>
    <property type="project" value="InterPro"/>
</dbReference>
<evidence type="ECO:0000256" key="5">
    <source>
        <dbReference type="ARBA" id="ARBA00022801"/>
    </source>
</evidence>
<keyword evidence="3 8" id="KW-0479">Metal-binding</keyword>
<evidence type="ECO:0000256" key="1">
    <source>
        <dbReference type="ARBA" id="ARBA00001946"/>
    </source>
</evidence>
<dbReference type="GO" id="GO:0016787">
    <property type="term" value="F:hydrolase activity"/>
    <property type="evidence" value="ECO:0007669"/>
    <property type="project" value="UniProtKB-KW"/>
</dbReference>
<dbReference type="Pfam" id="PF09827">
    <property type="entry name" value="CRISPR_Cas2"/>
    <property type="match status" value="1"/>
</dbReference>